<proteinExistence type="predicted"/>
<name>A0ABV1UL39_9ACTN</name>
<gene>
    <name evidence="2" type="ORF">ABT272_43575</name>
</gene>
<keyword evidence="1" id="KW-0472">Membrane</keyword>
<dbReference type="SUPFAM" id="SSF103473">
    <property type="entry name" value="MFS general substrate transporter"/>
    <property type="match status" value="1"/>
</dbReference>
<evidence type="ECO:0000313" key="3">
    <source>
        <dbReference type="Proteomes" id="UP001470023"/>
    </source>
</evidence>
<reference evidence="2 3" key="1">
    <citation type="submission" date="2024-06" db="EMBL/GenBank/DDBJ databases">
        <title>The Natural Products Discovery Center: Release of the First 8490 Sequenced Strains for Exploring Actinobacteria Biosynthetic Diversity.</title>
        <authorList>
            <person name="Kalkreuter E."/>
            <person name="Kautsar S.A."/>
            <person name="Yang D."/>
            <person name="Bader C.D."/>
            <person name="Teijaro C.N."/>
            <person name="Fluegel L."/>
            <person name="Davis C.M."/>
            <person name="Simpson J.R."/>
            <person name="Lauterbach L."/>
            <person name="Steele A.D."/>
            <person name="Gui C."/>
            <person name="Meng S."/>
            <person name="Li G."/>
            <person name="Viehrig K."/>
            <person name="Ye F."/>
            <person name="Su P."/>
            <person name="Kiefer A.F."/>
            <person name="Nichols A."/>
            <person name="Cepeda A.J."/>
            <person name="Yan W."/>
            <person name="Fan B."/>
            <person name="Jiang Y."/>
            <person name="Adhikari A."/>
            <person name="Zheng C.-J."/>
            <person name="Schuster L."/>
            <person name="Cowan T.M."/>
            <person name="Smanski M.J."/>
            <person name="Chevrette M.G."/>
            <person name="De Carvalho L.P.S."/>
            <person name="Shen B."/>
        </authorList>
    </citation>
    <scope>NUCLEOTIDE SEQUENCE [LARGE SCALE GENOMIC DNA]</scope>
    <source>
        <strain evidence="2 3">NPDC001166</strain>
    </source>
</reference>
<dbReference type="EMBL" id="JBEPAZ010000116">
    <property type="protein sequence ID" value="MER6434448.1"/>
    <property type="molecule type" value="Genomic_DNA"/>
</dbReference>
<comment type="caution">
    <text evidence="2">The sequence shown here is derived from an EMBL/GenBank/DDBJ whole genome shotgun (WGS) entry which is preliminary data.</text>
</comment>
<sequence length="126" mass="12924">MRVFLLAPLILLGIYGLLLAPAHNQSLPLVALCLHGAFYAATDGVIAAATAGTVPPELRATGLALVNTGQAAARFVCSFAFGAAWTAWGYHAALAAAACGISMSALLSVALLRRDKLTPNTMESVT</sequence>
<dbReference type="InterPro" id="IPR036259">
    <property type="entry name" value="MFS_trans_sf"/>
</dbReference>
<evidence type="ECO:0000256" key="1">
    <source>
        <dbReference type="SAM" id="Phobius"/>
    </source>
</evidence>
<keyword evidence="3" id="KW-1185">Reference proteome</keyword>
<feature type="transmembrane region" description="Helical" evidence="1">
    <location>
        <begin position="29"/>
        <end position="51"/>
    </location>
</feature>
<dbReference type="Gene3D" id="1.20.1250.20">
    <property type="entry name" value="MFS general substrate transporter like domains"/>
    <property type="match status" value="1"/>
</dbReference>
<dbReference type="Proteomes" id="UP001470023">
    <property type="component" value="Unassembled WGS sequence"/>
</dbReference>
<evidence type="ECO:0000313" key="2">
    <source>
        <dbReference type="EMBL" id="MER6434448.1"/>
    </source>
</evidence>
<protein>
    <recommendedName>
        <fullName evidence="4">MFS transporter</fullName>
    </recommendedName>
</protein>
<evidence type="ECO:0008006" key="4">
    <source>
        <dbReference type="Google" id="ProtNLM"/>
    </source>
</evidence>
<dbReference type="RefSeq" id="WP_352066274.1">
    <property type="nucleotide sequence ID" value="NZ_JBEPAZ010000116.1"/>
</dbReference>
<accession>A0ABV1UL39</accession>
<keyword evidence="1" id="KW-0812">Transmembrane</keyword>
<organism evidence="2 3">
    <name type="scientific">Streptomyces sp. 900105245</name>
    <dbReference type="NCBI Taxonomy" id="3154379"/>
    <lineage>
        <taxon>Bacteria</taxon>
        <taxon>Bacillati</taxon>
        <taxon>Actinomycetota</taxon>
        <taxon>Actinomycetes</taxon>
        <taxon>Kitasatosporales</taxon>
        <taxon>Streptomycetaceae</taxon>
        <taxon>Streptomyces</taxon>
    </lineage>
</organism>
<keyword evidence="1" id="KW-1133">Transmembrane helix</keyword>
<feature type="transmembrane region" description="Helical" evidence="1">
    <location>
        <begin position="90"/>
        <end position="112"/>
    </location>
</feature>